<dbReference type="SUPFAM" id="SSF50475">
    <property type="entry name" value="FMN-binding split barrel"/>
    <property type="match status" value="1"/>
</dbReference>
<gene>
    <name evidence="7" type="primary">pdxH</name>
    <name evidence="11" type="ORF">C41B8_08300</name>
</gene>
<dbReference type="PATRIC" id="fig|1304275.5.peg.1692"/>
<dbReference type="eggNOG" id="COG0259">
    <property type="taxonomic scope" value="Bacteria"/>
</dbReference>
<evidence type="ECO:0000259" key="10">
    <source>
        <dbReference type="Pfam" id="PF10590"/>
    </source>
</evidence>
<comment type="similarity">
    <text evidence="1 7">Belongs to the pyridoxamine 5'-phosphate oxidase family.</text>
</comment>
<comment type="pathway">
    <text evidence="7">Cofactor metabolism; pyridoxal 5'-phosphate salvage; pyridoxal 5'-phosphate from pyridoxine 5'-phosphate: step 1/1.</text>
</comment>
<name>A0A084IM68_SALHC</name>
<evidence type="ECO:0000313" key="12">
    <source>
        <dbReference type="Proteomes" id="UP000028302"/>
    </source>
</evidence>
<dbReference type="PANTHER" id="PTHR10851:SF0">
    <property type="entry name" value="PYRIDOXINE-5'-PHOSPHATE OXIDASE"/>
    <property type="match status" value="1"/>
</dbReference>
<reference evidence="11 12" key="1">
    <citation type="submission" date="2013-03" db="EMBL/GenBank/DDBJ databases">
        <title>Salinisphaera hydrothermalis C41B8 Genome Sequencing.</title>
        <authorList>
            <person name="Li C."/>
            <person name="Lai Q."/>
            <person name="Shao Z."/>
        </authorList>
    </citation>
    <scope>NUCLEOTIDE SEQUENCE [LARGE SCALE GENOMIC DNA]</scope>
    <source>
        <strain evidence="11 12">C41B8</strain>
    </source>
</reference>
<dbReference type="STRING" id="1304275.C41B8_08300"/>
<feature type="binding site" evidence="7">
    <location>
        <position position="132"/>
    </location>
    <ligand>
        <name>substrate</name>
    </ligand>
</feature>
<evidence type="ECO:0000259" key="9">
    <source>
        <dbReference type="Pfam" id="PF01243"/>
    </source>
</evidence>
<dbReference type="RefSeq" id="WP_037336534.1">
    <property type="nucleotide sequence ID" value="NZ_APNK01000009.1"/>
</dbReference>
<dbReference type="EC" id="1.4.3.5" evidence="7"/>
<organism evidence="11 12">
    <name type="scientific">Salinisphaera hydrothermalis (strain C41B8)</name>
    <dbReference type="NCBI Taxonomy" id="1304275"/>
    <lineage>
        <taxon>Bacteria</taxon>
        <taxon>Pseudomonadati</taxon>
        <taxon>Pseudomonadota</taxon>
        <taxon>Gammaproteobacteria</taxon>
        <taxon>Salinisphaerales</taxon>
        <taxon>Salinisphaeraceae</taxon>
        <taxon>Salinisphaera</taxon>
    </lineage>
</organism>
<comment type="pathway">
    <text evidence="7">Cofactor metabolism; pyridoxal 5'-phosphate salvage; pyridoxal 5'-phosphate from pyridoxamine 5'-phosphate: step 1/1.</text>
</comment>
<dbReference type="EMBL" id="APNK01000009">
    <property type="protein sequence ID" value="KEZ77802.1"/>
    <property type="molecule type" value="Genomic_DNA"/>
</dbReference>
<dbReference type="AlphaFoldDB" id="A0A084IM68"/>
<dbReference type="GO" id="GO:0008615">
    <property type="term" value="P:pyridoxine biosynthetic process"/>
    <property type="evidence" value="ECO:0007669"/>
    <property type="project" value="UniProtKB-UniRule"/>
</dbReference>
<feature type="binding site" evidence="7 8">
    <location>
        <position position="186"/>
    </location>
    <ligand>
        <name>FMN</name>
        <dbReference type="ChEBI" id="CHEBI:58210"/>
    </ligand>
</feature>
<comment type="catalytic activity">
    <reaction evidence="7">
        <text>pyridoxine 5'-phosphate + O2 = pyridoxal 5'-phosphate + H2O2</text>
        <dbReference type="Rhea" id="RHEA:15149"/>
        <dbReference type="ChEBI" id="CHEBI:15379"/>
        <dbReference type="ChEBI" id="CHEBI:16240"/>
        <dbReference type="ChEBI" id="CHEBI:58589"/>
        <dbReference type="ChEBI" id="CHEBI:597326"/>
        <dbReference type="EC" id="1.4.3.5"/>
    </reaction>
</comment>
<feature type="domain" description="Pyridoxine 5'-phosphate oxidase dimerisation C-terminal" evidence="10">
    <location>
        <begin position="173"/>
        <end position="214"/>
    </location>
</feature>
<evidence type="ECO:0000256" key="6">
    <source>
        <dbReference type="ARBA" id="ARBA00023096"/>
    </source>
</evidence>
<keyword evidence="3 7" id="KW-0285">Flavoprotein</keyword>
<dbReference type="Pfam" id="PF01243">
    <property type="entry name" value="PNPOx_N"/>
    <property type="match status" value="1"/>
</dbReference>
<protein>
    <recommendedName>
        <fullName evidence="7">Pyridoxine/pyridoxamine 5'-phosphate oxidase</fullName>
        <ecNumber evidence="7">1.4.3.5</ecNumber>
    </recommendedName>
    <alternativeName>
        <fullName evidence="7">PNP/PMP oxidase</fullName>
        <shortName evidence="7">PNPOx</shortName>
    </alternativeName>
    <alternativeName>
        <fullName evidence="7">Pyridoxal 5'-phosphate synthase</fullName>
    </alternativeName>
</protein>
<feature type="binding site" evidence="7">
    <location>
        <position position="67"/>
    </location>
    <ligand>
        <name>substrate</name>
    </ligand>
</feature>
<feature type="binding site" evidence="7 8">
    <location>
        <begin position="77"/>
        <end position="78"/>
    </location>
    <ligand>
        <name>FMN</name>
        <dbReference type="ChEBI" id="CHEBI:58210"/>
    </ligand>
</feature>
<comment type="subunit">
    <text evidence="2 7">Homodimer.</text>
</comment>
<evidence type="ECO:0000256" key="7">
    <source>
        <dbReference type="HAMAP-Rule" id="MF_01629"/>
    </source>
</evidence>
<feature type="binding site" evidence="7 8">
    <location>
        <position position="106"/>
    </location>
    <ligand>
        <name>FMN</name>
        <dbReference type="ChEBI" id="CHEBI:58210"/>
    </ligand>
</feature>
<evidence type="ECO:0000256" key="1">
    <source>
        <dbReference type="ARBA" id="ARBA00007301"/>
    </source>
</evidence>
<feature type="binding site" evidence="7 8">
    <location>
        <begin position="62"/>
        <end position="67"/>
    </location>
    <ligand>
        <name>FMN</name>
        <dbReference type="ChEBI" id="CHEBI:58210"/>
    </ligand>
</feature>
<comment type="caution">
    <text evidence="11">The sequence shown here is derived from an EMBL/GenBank/DDBJ whole genome shotgun (WGS) entry which is preliminary data.</text>
</comment>
<dbReference type="InterPro" id="IPR000659">
    <property type="entry name" value="Pyridox_Oxase"/>
</dbReference>
<dbReference type="GO" id="GO:0004733">
    <property type="term" value="F:pyridoxamine phosphate oxidase activity"/>
    <property type="evidence" value="ECO:0007669"/>
    <property type="project" value="UniProtKB-UniRule"/>
</dbReference>
<dbReference type="InterPro" id="IPR019740">
    <property type="entry name" value="Pyridox_Oxase_CS"/>
</dbReference>
<feature type="domain" description="Pyridoxamine 5'-phosphate oxidase N-terminal" evidence="9">
    <location>
        <begin position="40"/>
        <end position="159"/>
    </location>
</feature>
<feature type="binding site" evidence="7">
    <location>
        <begin position="192"/>
        <end position="194"/>
    </location>
    <ligand>
        <name>substrate</name>
    </ligand>
</feature>
<sequence>MSDQPSAWQGDLDRADLIEANVPADPLALFADWYASAADCGLREPTAMTLATVDPDGSPSARIVLLKGFDDAGFRFYTNYQSDKGTALAANPRAALVFWWEPIERQVRVTGAVSKLDAATSDAYFQRRSRGSRLGAHASLQSQRLADRAELDQRLADVEARFADREVPRPDHWGGYLVAPERIEFWQARRSRLHDRLRYVRDESTGWRIERLSP</sequence>
<keyword evidence="12" id="KW-1185">Reference proteome</keyword>
<feature type="binding site" evidence="7 8">
    <location>
        <position position="84"/>
    </location>
    <ligand>
        <name>FMN</name>
        <dbReference type="ChEBI" id="CHEBI:58210"/>
    </ligand>
</feature>
<dbReference type="UniPathway" id="UPA01068">
    <property type="reaction ID" value="UER00304"/>
</dbReference>
<comment type="catalytic activity">
    <reaction evidence="7">
        <text>pyridoxamine 5'-phosphate + O2 + H2O = pyridoxal 5'-phosphate + H2O2 + NH4(+)</text>
        <dbReference type="Rhea" id="RHEA:15817"/>
        <dbReference type="ChEBI" id="CHEBI:15377"/>
        <dbReference type="ChEBI" id="CHEBI:15379"/>
        <dbReference type="ChEBI" id="CHEBI:16240"/>
        <dbReference type="ChEBI" id="CHEBI:28938"/>
        <dbReference type="ChEBI" id="CHEBI:58451"/>
        <dbReference type="ChEBI" id="CHEBI:597326"/>
        <dbReference type="EC" id="1.4.3.5"/>
    </reaction>
</comment>
<evidence type="ECO:0000256" key="4">
    <source>
        <dbReference type="ARBA" id="ARBA00022643"/>
    </source>
</evidence>
<dbReference type="GO" id="GO:0010181">
    <property type="term" value="F:FMN binding"/>
    <property type="evidence" value="ECO:0007669"/>
    <property type="project" value="UniProtKB-UniRule"/>
</dbReference>
<dbReference type="HAMAP" id="MF_01629">
    <property type="entry name" value="PdxH"/>
    <property type="match status" value="1"/>
</dbReference>
<feature type="binding site" evidence="7 8">
    <location>
        <position position="196"/>
    </location>
    <ligand>
        <name>FMN</name>
        <dbReference type="ChEBI" id="CHEBI:58210"/>
    </ligand>
</feature>
<dbReference type="PIRSF" id="PIRSF000190">
    <property type="entry name" value="Pyd_amn-ph_oxd"/>
    <property type="match status" value="1"/>
</dbReference>
<feature type="binding site" evidence="7">
    <location>
        <position position="124"/>
    </location>
    <ligand>
        <name>substrate</name>
    </ligand>
</feature>
<feature type="binding site" evidence="7 8">
    <location>
        <begin position="141"/>
        <end position="142"/>
    </location>
    <ligand>
        <name>FMN</name>
        <dbReference type="ChEBI" id="CHEBI:58210"/>
    </ligand>
</feature>
<dbReference type="NCBIfam" id="TIGR00558">
    <property type="entry name" value="pdxH"/>
    <property type="match status" value="1"/>
</dbReference>
<comment type="function">
    <text evidence="7">Catalyzes the oxidation of either pyridoxine 5'-phosphate (PNP) or pyridoxamine 5'-phosphate (PMP) into pyridoxal 5'-phosphate (PLP).</text>
</comment>
<dbReference type="NCBIfam" id="NF004231">
    <property type="entry name" value="PRK05679.1"/>
    <property type="match status" value="1"/>
</dbReference>
<evidence type="ECO:0000256" key="8">
    <source>
        <dbReference type="PIRSR" id="PIRSR000190-2"/>
    </source>
</evidence>
<comment type="cofactor">
    <cofactor evidence="7 8">
        <name>FMN</name>
        <dbReference type="ChEBI" id="CHEBI:58210"/>
    </cofactor>
    <text evidence="7 8">Binds 1 FMN per subunit.</text>
</comment>
<dbReference type="PANTHER" id="PTHR10851">
    <property type="entry name" value="PYRIDOXINE-5-PHOSPHATE OXIDASE"/>
    <property type="match status" value="1"/>
</dbReference>
<dbReference type="FunFam" id="2.30.110.10:FF:000020">
    <property type="entry name" value="PNPO isoform 11"/>
    <property type="match status" value="1"/>
</dbReference>
<keyword evidence="6 7" id="KW-0664">Pyridoxine biosynthesis</keyword>
<dbReference type="Proteomes" id="UP000028302">
    <property type="component" value="Unassembled WGS sequence"/>
</dbReference>
<accession>A0A084IM68</accession>
<keyword evidence="4 7" id="KW-0288">FMN</keyword>
<dbReference type="InterPro" id="IPR019576">
    <property type="entry name" value="Pyridoxamine_oxidase_dimer_C"/>
</dbReference>
<comment type="caution">
    <text evidence="7">Lacks conserved residue(s) required for the propagation of feature annotation.</text>
</comment>
<evidence type="ECO:0000313" key="11">
    <source>
        <dbReference type="EMBL" id="KEZ77802.1"/>
    </source>
</evidence>
<proteinExistence type="inferred from homology"/>
<keyword evidence="5 7" id="KW-0560">Oxidoreductase</keyword>
<dbReference type="PROSITE" id="PS01064">
    <property type="entry name" value="PYRIDOX_OXIDASE"/>
    <property type="match status" value="1"/>
</dbReference>
<dbReference type="OrthoDB" id="9780392at2"/>
<evidence type="ECO:0000256" key="2">
    <source>
        <dbReference type="ARBA" id="ARBA00011738"/>
    </source>
</evidence>
<feature type="binding site" evidence="7">
    <location>
        <position position="128"/>
    </location>
    <ligand>
        <name>substrate</name>
    </ligand>
</feature>
<dbReference type="InterPro" id="IPR011576">
    <property type="entry name" value="Pyridox_Oxase_N"/>
</dbReference>
<evidence type="ECO:0000256" key="3">
    <source>
        <dbReference type="ARBA" id="ARBA00022630"/>
    </source>
</evidence>
<evidence type="ECO:0000256" key="5">
    <source>
        <dbReference type="ARBA" id="ARBA00023002"/>
    </source>
</evidence>
<dbReference type="Pfam" id="PF10590">
    <property type="entry name" value="PNP_phzG_C"/>
    <property type="match status" value="1"/>
</dbReference>
<dbReference type="Gene3D" id="2.30.110.10">
    <property type="entry name" value="Electron Transport, Fmn-binding Protein, Chain A"/>
    <property type="match status" value="1"/>
</dbReference>
<dbReference type="InterPro" id="IPR012349">
    <property type="entry name" value="Split_barrel_FMN-bd"/>
</dbReference>